<proteinExistence type="predicted"/>
<dbReference type="InterPro" id="IPR008395">
    <property type="entry name" value="Agenet-like_dom"/>
</dbReference>
<sequence>MAVRDLPFKVGASAESRSFSEGFRGAWFRCKIKDNIKGKRQKFMLEYIDFPGEAPESILLYQKCPTKTGKLQQKKEIMLRPPFPTVYRESEMPDVNTISEVAVVFKDVRKIGDLVDWFTDSCYWSGRVIQILEDDMVEIELHPPPIGEGDSYKAFCKDLRPSLDWSSKCGWTVPTSLNSKHDPCARILKPVNQGRSSTLLSHSASEDTAALLGVDATSQSSLVSHASSNSSQPFDKLEENEKSALSLTTEKEVQTSVTDVNSDMANNGGIGKIGCADDDLISHAKSTPNGVRGTNVSPILNSLSDQLEGTETQLPSTIIANDMHLPGKDMNSDTTADSGLGRTNCSDNDANSHVKYASDEIGGTTSGKDRFDDGGSSKKMRIDGNIPPTLLFSNTMEAAIVNLEELVNCVKWMKSSLQNDMPSSDIRPSWKFLAHHASSSPKCEEEVASRVDVEEQDETEDLEYEENQEEYEVYDDSSYTELMDLGDRKSASMHQETVERKGKSQKDPLFDLRQKLNAKHGDLRDHLERKKKTAPVSNNTLNEEVLAELVILWKDIAKVSRRQRVDDSESDCEDWEPCAINILEAELPKNFKMPEMTLYARDTYPSDHLSRLNRIMTVMRVNNDAKCLCFSLTLWGPLRNGLKN</sequence>
<feature type="region of interest" description="Disordered" evidence="1">
    <location>
        <begin position="322"/>
        <end position="346"/>
    </location>
</feature>
<feature type="region of interest" description="Disordered" evidence="1">
    <location>
        <begin position="443"/>
        <end position="470"/>
    </location>
</feature>
<evidence type="ECO:0000256" key="1">
    <source>
        <dbReference type="SAM" id="MobiDB-lite"/>
    </source>
</evidence>
<dbReference type="EnsemblPlants" id="evm.model.07.931">
    <property type="protein sequence ID" value="cds.evm.model.07.931"/>
    <property type="gene ID" value="evm.TU.07.931"/>
</dbReference>
<feature type="compositionally biased region" description="Polar residues" evidence="1">
    <location>
        <begin position="243"/>
        <end position="253"/>
    </location>
</feature>
<protein>
    <recommendedName>
        <fullName evidence="2">Agenet domain-containing protein</fullName>
    </recommendedName>
</protein>
<organism evidence="3 4">
    <name type="scientific">Cannabis sativa</name>
    <name type="common">Hemp</name>
    <name type="synonym">Marijuana</name>
    <dbReference type="NCBI Taxonomy" id="3483"/>
    <lineage>
        <taxon>Eukaryota</taxon>
        <taxon>Viridiplantae</taxon>
        <taxon>Streptophyta</taxon>
        <taxon>Embryophyta</taxon>
        <taxon>Tracheophyta</taxon>
        <taxon>Spermatophyta</taxon>
        <taxon>Magnoliopsida</taxon>
        <taxon>eudicotyledons</taxon>
        <taxon>Gunneridae</taxon>
        <taxon>Pentapetalae</taxon>
        <taxon>rosids</taxon>
        <taxon>fabids</taxon>
        <taxon>Rosales</taxon>
        <taxon>Cannabaceae</taxon>
        <taxon>Cannabis</taxon>
    </lineage>
</organism>
<dbReference type="PANTHER" id="PTHR36805">
    <property type="entry name" value="AGENET DOMAIN-CONTAINING PROTEIN"/>
    <property type="match status" value="1"/>
</dbReference>
<feature type="compositionally biased region" description="Basic and acidic residues" evidence="1">
    <location>
        <begin position="367"/>
        <end position="380"/>
    </location>
</feature>
<evidence type="ECO:0000259" key="2">
    <source>
        <dbReference type="SMART" id="SM00743"/>
    </source>
</evidence>
<feature type="region of interest" description="Disordered" evidence="1">
    <location>
        <begin position="358"/>
        <end position="380"/>
    </location>
</feature>
<feature type="domain" description="Agenet" evidence="2">
    <location>
        <begin position="107"/>
        <end position="167"/>
    </location>
</feature>
<dbReference type="OMA" id="PCAINIL"/>
<dbReference type="AlphaFoldDB" id="A0A803Q725"/>
<reference evidence="3" key="1">
    <citation type="submission" date="2018-11" db="EMBL/GenBank/DDBJ databases">
        <authorList>
            <person name="Grassa J C."/>
        </authorList>
    </citation>
    <scope>NUCLEOTIDE SEQUENCE [LARGE SCALE GENOMIC DNA]</scope>
</reference>
<dbReference type="Pfam" id="PF05641">
    <property type="entry name" value="Agenet"/>
    <property type="match status" value="1"/>
</dbReference>
<feature type="compositionally biased region" description="Acidic residues" evidence="1">
    <location>
        <begin position="454"/>
        <end position="470"/>
    </location>
</feature>
<name>A0A803Q725_CANSA</name>
<reference evidence="3" key="2">
    <citation type="submission" date="2021-03" db="UniProtKB">
        <authorList>
            <consortium name="EnsemblPlants"/>
        </authorList>
    </citation>
    <scope>IDENTIFICATION</scope>
</reference>
<dbReference type="SMART" id="SM00743">
    <property type="entry name" value="Agenet"/>
    <property type="match status" value="1"/>
</dbReference>
<dbReference type="PANTHER" id="PTHR36805:SF7">
    <property type="entry name" value="AGENET DOMAIN-CONTAINING PROTEIN"/>
    <property type="match status" value="1"/>
</dbReference>
<feature type="compositionally biased region" description="Polar residues" evidence="1">
    <location>
        <begin position="332"/>
        <end position="346"/>
    </location>
</feature>
<keyword evidence="4" id="KW-1185">Reference proteome</keyword>
<evidence type="ECO:0000313" key="3">
    <source>
        <dbReference type="EnsemblPlants" id="cds.evm.model.07.931"/>
    </source>
</evidence>
<dbReference type="InterPro" id="IPR014002">
    <property type="entry name" value="Agenet_dom_plant"/>
</dbReference>
<dbReference type="Gramene" id="evm.model.07.931">
    <property type="protein sequence ID" value="cds.evm.model.07.931"/>
    <property type="gene ID" value="evm.TU.07.931"/>
</dbReference>
<evidence type="ECO:0000313" key="4">
    <source>
        <dbReference type="Proteomes" id="UP000596661"/>
    </source>
</evidence>
<accession>A0A803Q725</accession>
<dbReference type="Proteomes" id="UP000596661">
    <property type="component" value="Chromosome 7"/>
</dbReference>
<feature type="region of interest" description="Disordered" evidence="1">
    <location>
        <begin position="223"/>
        <end position="253"/>
    </location>
</feature>
<dbReference type="EMBL" id="UZAU01000650">
    <property type="status" value="NOT_ANNOTATED_CDS"/>
    <property type="molecule type" value="Genomic_DNA"/>
</dbReference>
<feature type="compositionally biased region" description="Basic and acidic residues" evidence="1">
    <location>
        <begin position="443"/>
        <end position="453"/>
    </location>
</feature>